<dbReference type="InterPro" id="IPR050194">
    <property type="entry name" value="Glycosyltransferase_grp1"/>
</dbReference>
<gene>
    <name evidence="3" type="ORF">CWB96_10945</name>
    <name evidence="2" type="ORF">CWB97_03590</name>
</gene>
<organism evidence="3 5">
    <name type="scientific">Pseudoalteromonas citrea</name>
    <dbReference type="NCBI Taxonomy" id="43655"/>
    <lineage>
        <taxon>Bacteria</taxon>
        <taxon>Pseudomonadati</taxon>
        <taxon>Pseudomonadota</taxon>
        <taxon>Gammaproteobacteria</taxon>
        <taxon>Alteromonadales</taxon>
        <taxon>Pseudoalteromonadaceae</taxon>
        <taxon>Pseudoalteromonas</taxon>
    </lineage>
</organism>
<keyword evidence="3" id="KW-0808">Transferase</keyword>
<evidence type="ECO:0000313" key="5">
    <source>
        <dbReference type="Proteomes" id="UP000307706"/>
    </source>
</evidence>
<evidence type="ECO:0000313" key="3">
    <source>
        <dbReference type="EMBL" id="TMP59072.1"/>
    </source>
</evidence>
<dbReference type="Proteomes" id="UP000307706">
    <property type="component" value="Unassembled WGS sequence"/>
</dbReference>
<dbReference type="PANTHER" id="PTHR45947">
    <property type="entry name" value="SULFOQUINOVOSYL TRANSFERASE SQD2"/>
    <property type="match status" value="1"/>
</dbReference>
<protein>
    <submittedName>
        <fullName evidence="3">Colanic acid biosynthesis glycosyltransferase WcaL</fullName>
    </submittedName>
</protein>
<dbReference type="Pfam" id="PF00534">
    <property type="entry name" value="Glycos_transf_1"/>
    <property type="match status" value="1"/>
</dbReference>
<evidence type="ECO:0000259" key="1">
    <source>
        <dbReference type="Pfam" id="PF00534"/>
    </source>
</evidence>
<dbReference type="GO" id="GO:0016757">
    <property type="term" value="F:glycosyltransferase activity"/>
    <property type="evidence" value="ECO:0007669"/>
    <property type="project" value="InterPro"/>
</dbReference>
<dbReference type="EMBL" id="PNCK01000016">
    <property type="protein sequence ID" value="TMP45693.1"/>
    <property type="molecule type" value="Genomic_DNA"/>
</dbReference>
<keyword evidence="4" id="KW-1185">Reference proteome</keyword>
<accession>A0A5S3XPA0</accession>
<evidence type="ECO:0000313" key="4">
    <source>
        <dbReference type="Proteomes" id="UP000305730"/>
    </source>
</evidence>
<evidence type="ECO:0000313" key="2">
    <source>
        <dbReference type="EMBL" id="TMP45693.1"/>
    </source>
</evidence>
<name>A0A5S3XPA0_9GAMM</name>
<dbReference type="EMBL" id="PNCL01000050">
    <property type="protein sequence ID" value="TMP59072.1"/>
    <property type="molecule type" value="Genomic_DNA"/>
</dbReference>
<proteinExistence type="predicted"/>
<dbReference type="AlphaFoldDB" id="A0A5S3XPA0"/>
<dbReference type="PANTHER" id="PTHR45947:SF14">
    <property type="entry name" value="SLL1723 PROTEIN"/>
    <property type="match status" value="1"/>
</dbReference>
<sequence>MKIAIFIDVFPIASQTFVLNQITTLIDLGIDVEVVALYAGDQSILEQPELAPYTLSTRCRYLLSHKRSKASLFAHRLYHVGKGLLNTHLRSRVIAGLSPRFLAQATNLMLSTIAAGQKQPLEYDWVIAHFGSSGVVANHLRQIGVLQGNIATVFHGHDITAELSIKNTQAHYVNLFTQTELLLPISNLWKAQLLTLGANDRKIRVQRMGVDLSLFSAPSQRENKADVLNIFTVARFSEKKGLSFALNALAKLPSDIDFQYHLAGYGELEESLKQLVQKLGLASKVKFLGPLKPEQVAEKMHWADVFLQPSITASNGDKEGVPVSIMEAMASNVAVVSTFHSGIPELIEHQRHGLLAPEKDTQALAKYIELLACNPKRRTELTEAAKAQIEQLGDVKRLNQDLVHFLEHYRDVSVNK</sequence>
<dbReference type="OrthoDB" id="4611853at2"/>
<reference evidence="3" key="3">
    <citation type="submission" date="2019-09" db="EMBL/GenBank/DDBJ databases">
        <title>Co-occurence of chitin degradation, pigmentation and bioactivity in marine Pseudoalteromonas.</title>
        <authorList>
            <person name="Sonnenschein E.C."/>
            <person name="Bech P.K."/>
        </authorList>
    </citation>
    <scope>NUCLEOTIDE SEQUENCE</scope>
    <source>
        <strain evidence="3">S2231</strain>
        <strain evidence="2 4">S2233</strain>
    </source>
</reference>
<dbReference type="Gene3D" id="3.40.50.2000">
    <property type="entry name" value="Glycogen Phosphorylase B"/>
    <property type="match status" value="2"/>
</dbReference>
<comment type="caution">
    <text evidence="3">The sequence shown here is derived from an EMBL/GenBank/DDBJ whole genome shotgun (WGS) entry which is preliminary data.</text>
</comment>
<dbReference type="InterPro" id="IPR001296">
    <property type="entry name" value="Glyco_trans_1"/>
</dbReference>
<dbReference type="Proteomes" id="UP000305730">
    <property type="component" value="Unassembled WGS sequence"/>
</dbReference>
<feature type="domain" description="Glycosyl transferase family 1" evidence="1">
    <location>
        <begin position="226"/>
        <end position="387"/>
    </location>
</feature>
<reference evidence="4 5" key="1">
    <citation type="submission" date="2017-12" db="EMBL/GenBank/DDBJ databases">
        <authorList>
            <person name="Paulsen S."/>
            <person name="Gram L.K."/>
        </authorList>
    </citation>
    <scope>NUCLEOTIDE SEQUENCE [LARGE SCALE GENOMIC DNA]</scope>
    <source>
        <strain evidence="3 5">S2231</strain>
        <strain evidence="2 4">S2233</strain>
    </source>
</reference>
<dbReference type="RefSeq" id="WP_138595073.1">
    <property type="nucleotide sequence ID" value="NZ_PNCK01000016.1"/>
</dbReference>
<dbReference type="SUPFAM" id="SSF53756">
    <property type="entry name" value="UDP-Glycosyltransferase/glycogen phosphorylase"/>
    <property type="match status" value="1"/>
</dbReference>
<reference evidence="5" key="2">
    <citation type="submission" date="2019-06" db="EMBL/GenBank/DDBJ databases">
        <title>Co-occurence of chitin degradation, pigmentation and bioactivity in marine Pseudoalteromonas.</title>
        <authorList>
            <person name="Sonnenschein E.C."/>
            <person name="Bech P.K."/>
        </authorList>
    </citation>
    <scope>NUCLEOTIDE SEQUENCE [LARGE SCALE GENOMIC DNA]</scope>
    <source>
        <strain evidence="5">S2231</strain>
    </source>
</reference>